<dbReference type="GO" id="GO:0003964">
    <property type="term" value="F:RNA-directed DNA polymerase activity"/>
    <property type="evidence" value="ECO:0007669"/>
    <property type="project" value="UniProtKB-KW"/>
</dbReference>
<dbReference type="Gene3D" id="3.30.420.10">
    <property type="entry name" value="Ribonuclease H-like superfamily/Ribonuclease H"/>
    <property type="match status" value="1"/>
</dbReference>
<dbReference type="GO" id="GO:0003676">
    <property type="term" value="F:nucleic acid binding"/>
    <property type="evidence" value="ECO:0007669"/>
    <property type="project" value="InterPro"/>
</dbReference>
<evidence type="ECO:0000313" key="13">
    <source>
        <dbReference type="Proteomes" id="UP000765509"/>
    </source>
</evidence>
<evidence type="ECO:0000313" key="12">
    <source>
        <dbReference type="EMBL" id="MBW0542385.1"/>
    </source>
</evidence>
<dbReference type="GO" id="GO:0006310">
    <property type="term" value="P:DNA recombination"/>
    <property type="evidence" value="ECO:0007669"/>
    <property type="project" value="UniProtKB-KW"/>
</dbReference>
<dbReference type="PANTHER" id="PTHR42648:SF11">
    <property type="entry name" value="TRANSPOSON TY4-P GAG-POL POLYPROTEIN"/>
    <property type="match status" value="1"/>
</dbReference>
<accession>A0A9Q3FKD0</accession>
<sequence length="293" mass="31938">MFAMLKKLGIKANELEGLLAQAACHTPATLNQLVTTAILAKGEEKPNSTFVGQVILNASTKADENTRQLSPFVYRMADPPTTPIHSHQDHRTLGVSRPTSDNPPTILSTNLGTPAFTVVAPGIRGRLSKHKGSRKPQSKPSQGKDTGRTAKFGLELPVPTCEGFPSPIRGIPEELQTANAKEFVSLALSKLGISLHPLLPYSPQENSKAELLNQTLGDMARAMLSESGIPDHFWQFAYASACYLPHCLPNRRCPDSLPHQVFYRWPPSITTLYPFGEMAIVHVPAVQHPNKIA</sequence>
<evidence type="ECO:0000256" key="1">
    <source>
        <dbReference type="ARBA" id="ARBA00022695"/>
    </source>
</evidence>
<dbReference type="GO" id="GO:0003887">
    <property type="term" value="F:DNA-directed DNA polymerase activity"/>
    <property type="evidence" value="ECO:0007669"/>
    <property type="project" value="UniProtKB-KW"/>
</dbReference>
<evidence type="ECO:0000256" key="11">
    <source>
        <dbReference type="SAM" id="MobiDB-lite"/>
    </source>
</evidence>
<keyword evidence="2" id="KW-0540">Nuclease</keyword>
<evidence type="ECO:0000256" key="6">
    <source>
        <dbReference type="ARBA" id="ARBA00022842"/>
    </source>
</evidence>
<dbReference type="GO" id="GO:0015074">
    <property type="term" value="P:DNA integration"/>
    <property type="evidence" value="ECO:0007669"/>
    <property type="project" value="UniProtKB-KW"/>
</dbReference>
<dbReference type="GO" id="GO:0046872">
    <property type="term" value="F:metal ion binding"/>
    <property type="evidence" value="ECO:0007669"/>
    <property type="project" value="UniProtKB-KW"/>
</dbReference>
<dbReference type="SUPFAM" id="SSF53098">
    <property type="entry name" value="Ribonuclease H-like"/>
    <property type="match status" value="1"/>
</dbReference>
<evidence type="ECO:0000256" key="8">
    <source>
        <dbReference type="ARBA" id="ARBA00022918"/>
    </source>
</evidence>
<dbReference type="InterPro" id="IPR012337">
    <property type="entry name" value="RNaseH-like_sf"/>
</dbReference>
<reference evidence="12" key="1">
    <citation type="submission" date="2021-03" db="EMBL/GenBank/DDBJ databases">
        <title>Draft genome sequence of rust myrtle Austropuccinia psidii MF-1, a brazilian biotype.</title>
        <authorList>
            <person name="Quecine M.C."/>
            <person name="Pachon D.M.R."/>
            <person name="Bonatelli M.L."/>
            <person name="Correr F.H."/>
            <person name="Franceschini L.M."/>
            <person name="Leite T.F."/>
            <person name="Margarido G.R.A."/>
            <person name="Almeida C.A."/>
            <person name="Ferrarezi J.A."/>
            <person name="Labate C.A."/>
        </authorList>
    </citation>
    <scope>NUCLEOTIDE SEQUENCE</scope>
    <source>
        <strain evidence="12">MF-1</strain>
    </source>
</reference>
<feature type="compositionally biased region" description="Polar residues" evidence="11">
    <location>
        <begin position="97"/>
        <end position="110"/>
    </location>
</feature>
<feature type="compositionally biased region" description="Basic residues" evidence="11">
    <location>
        <begin position="126"/>
        <end position="137"/>
    </location>
</feature>
<feature type="region of interest" description="Disordered" evidence="11">
    <location>
        <begin position="124"/>
        <end position="150"/>
    </location>
</feature>
<keyword evidence="9" id="KW-0808">Transferase</keyword>
<proteinExistence type="predicted"/>
<evidence type="ECO:0000256" key="5">
    <source>
        <dbReference type="ARBA" id="ARBA00022801"/>
    </source>
</evidence>
<feature type="region of interest" description="Disordered" evidence="11">
    <location>
        <begin position="81"/>
        <end position="110"/>
    </location>
</feature>
<evidence type="ECO:0000256" key="4">
    <source>
        <dbReference type="ARBA" id="ARBA00022759"/>
    </source>
</evidence>
<keyword evidence="4" id="KW-0255">Endonuclease</keyword>
<dbReference type="InterPro" id="IPR039537">
    <property type="entry name" value="Retrotran_Ty1/copia-like"/>
</dbReference>
<keyword evidence="3" id="KW-0479">Metal-binding</keyword>
<dbReference type="GO" id="GO:0004519">
    <property type="term" value="F:endonuclease activity"/>
    <property type="evidence" value="ECO:0007669"/>
    <property type="project" value="UniProtKB-KW"/>
</dbReference>
<organism evidence="12 13">
    <name type="scientific">Austropuccinia psidii MF-1</name>
    <dbReference type="NCBI Taxonomy" id="1389203"/>
    <lineage>
        <taxon>Eukaryota</taxon>
        <taxon>Fungi</taxon>
        <taxon>Dikarya</taxon>
        <taxon>Basidiomycota</taxon>
        <taxon>Pucciniomycotina</taxon>
        <taxon>Pucciniomycetes</taxon>
        <taxon>Pucciniales</taxon>
        <taxon>Sphaerophragmiaceae</taxon>
        <taxon>Austropuccinia</taxon>
    </lineage>
</organism>
<keyword evidence="5" id="KW-0378">Hydrolase</keyword>
<keyword evidence="8" id="KW-0695">RNA-directed DNA polymerase</keyword>
<dbReference type="AlphaFoldDB" id="A0A9Q3FKD0"/>
<dbReference type="Proteomes" id="UP000765509">
    <property type="component" value="Unassembled WGS sequence"/>
</dbReference>
<keyword evidence="1" id="KW-0548">Nucleotidyltransferase</keyword>
<dbReference type="OrthoDB" id="3257332at2759"/>
<comment type="caution">
    <text evidence="12">The sequence shown here is derived from an EMBL/GenBank/DDBJ whole genome shotgun (WGS) entry which is preliminary data.</text>
</comment>
<evidence type="ECO:0000256" key="3">
    <source>
        <dbReference type="ARBA" id="ARBA00022723"/>
    </source>
</evidence>
<gene>
    <name evidence="12" type="ORF">O181_082100</name>
</gene>
<keyword evidence="6" id="KW-0460">Magnesium</keyword>
<evidence type="ECO:0008006" key="14">
    <source>
        <dbReference type="Google" id="ProtNLM"/>
    </source>
</evidence>
<dbReference type="EMBL" id="AVOT02047107">
    <property type="protein sequence ID" value="MBW0542385.1"/>
    <property type="molecule type" value="Genomic_DNA"/>
</dbReference>
<evidence type="ECO:0000256" key="9">
    <source>
        <dbReference type="ARBA" id="ARBA00022932"/>
    </source>
</evidence>
<evidence type="ECO:0000256" key="10">
    <source>
        <dbReference type="ARBA" id="ARBA00023172"/>
    </source>
</evidence>
<dbReference type="InterPro" id="IPR036397">
    <property type="entry name" value="RNaseH_sf"/>
</dbReference>
<keyword evidence="10" id="KW-0233">DNA recombination</keyword>
<keyword evidence="7" id="KW-0229">DNA integration</keyword>
<name>A0A9Q3FKD0_9BASI</name>
<protein>
    <recommendedName>
        <fullName evidence="14">Integrase catalytic domain-containing protein</fullName>
    </recommendedName>
</protein>
<dbReference type="PANTHER" id="PTHR42648">
    <property type="entry name" value="TRANSPOSASE, PUTATIVE-RELATED"/>
    <property type="match status" value="1"/>
</dbReference>
<keyword evidence="13" id="KW-1185">Reference proteome</keyword>
<evidence type="ECO:0000256" key="2">
    <source>
        <dbReference type="ARBA" id="ARBA00022722"/>
    </source>
</evidence>
<dbReference type="GO" id="GO:0016787">
    <property type="term" value="F:hydrolase activity"/>
    <property type="evidence" value="ECO:0007669"/>
    <property type="project" value="UniProtKB-KW"/>
</dbReference>
<evidence type="ECO:0000256" key="7">
    <source>
        <dbReference type="ARBA" id="ARBA00022908"/>
    </source>
</evidence>
<keyword evidence="9" id="KW-0239">DNA-directed DNA polymerase</keyword>